<organism evidence="1 2">
    <name type="scientific">Sulfitobacter faviae</name>
    <dbReference type="NCBI Taxonomy" id="1775881"/>
    <lineage>
        <taxon>Bacteria</taxon>
        <taxon>Pseudomonadati</taxon>
        <taxon>Pseudomonadota</taxon>
        <taxon>Alphaproteobacteria</taxon>
        <taxon>Rhodobacterales</taxon>
        <taxon>Roseobacteraceae</taxon>
        <taxon>Sulfitobacter</taxon>
    </lineage>
</organism>
<dbReference type="EMBL" id="CP116423">
    <property type="protein sequence ID" value="WCE71548.1"/>
    <property type="molecule type" value="Genomic_DNA"/>
</dbReference>
<protein>
    <submittedName>
        <fullName evidence="1">Helix-turn-helix domain-containing protein</fullName>
    </submittedName>
</protein>
<dbReference type="RefSeq" id="WP_271689700.1">
    <property type="nucleotide sequence ID" value="NZ_CP116423.1"/>
</dbReference>
<accession>A0AAX3LTE9</accession>
<name>A0AAX3LTE9_9RHOB</name>
<reference evidence="1" key="1">
    <citation type="submission" date="2023-01" db="EMBL/GenBank/DDBJ databases">
        <title>Comparative genomic analysis of cold water coral derived Sulfitobacter faviae: insights into their metabolism and habitat adaptation.</title>
        <authorList>
            <person name="Guo Y."/>
            <person name="Lin S."/>
            <person name="Huang Z."/>
            <person name="Tang K."/>
            <person name="Wang X."/>
        </authorList>
    </citation>
    <scope>NUCLEOTIDE SEQUENCE</scope>
    <source>
        <strain evidence="1">SCSIO W_1865</strain>
    </source>
</reference>
<evidence type="ECO:0000313" key="1">
    <source>
        <dbReference type="EMBL" id="WCE71548.1"/>
    </source>
</evidence>
<sequence length="325" mass="35468">MILIWLWKRLNKTGARPEVSGRLLRRFPEAEINKMLRARILIEDRKIDSWGTCAHCDCGYDARMIQEIDGNLVACCPLDPGQDVILEPADLIRYRIDGEQLIRAIAVAGNLTGTPATISAGLWSMGVAATGRTIFLCRSPRDVFAPGISILLKSLAGGTPPIVVFDEIDQASGIRLRDMEIDSHEVVDILRADGNGVEVVSFDGLLPPSDRVRLIIDRSIPSVMLDGRVLDMSVQMVAVLVLLAEQACRRDPIIKKQIIEAETGRPPNEVIRDLRKALVAPGAPASTAKELIATVHGVGYRLGLAPEAISFADEGATHKRHTIHT</sequence>
<dbReference type="Proteomes" id="UP001210770">
    <property type="component" value="Chromosome"/>
</dbReference>
<evidence type="ECO:0000313" key="2">
    <source>
        <dbReference type="Proteomes" id="UP001210770"/>
    </source>
</evidence>
<dbReference type="AlphaFoldDB" id="A0AAX3LTE9"/>
<proteinExistence type="predicted"/>
<gene>
    <name evidence="1" type="ORF">PL336_06875</name>
</gene>
<dbReference type="Gene3D" id="1.10.10.10">
    <property type="entry name" value="Winged helix-like DNA-binding domain superfamily/Winged helix DNA-binding domain"/>
    <property type="match status" value="1"/>
</dbReference>
<dbReference type="InterPro" id="IPR036388">
    <property type="entry name" value="WH-like_DNA-bd_sf"/>
</dbReference>